<comment type="caution">
    <text evidence="2">The sequence shown here is derived from an EMBL/GenBank/DDBJ whole genome shotgun (WGS) entry which is preliminary data.</text>
</comment>
<protein>
    <recommendedName>
        <fullName evidence="1">BTB domain-containing protein</fullName>
    </recommendedName>
</protein>
<dbReference type="SUPFAM" id="SSF54695">
    <property type="entry name" value="POZ domain"/>
    <property type="match status" value="1"/>
</dbReference>
<dbReference type="InterPro" id="IPR000210">
    <property type="entry name" value="BTB/POZ_dom"/>
</dbReference>
<dbReference type="AlphaFoldDB" id="A0AAV9U5I7"/>
<name>A0AAV9U5I7_9PEZI</name>
<feature type="domain" description="BTB" evidence="1">
    <location>
        <begin position="7"/>
        <end position="87"/>
    </location>
</feature>
<keyword evidence="3" id="KW-1185">Reference proteome</keyword>
<accession>A0AAV9U5I7</accession>
<dbReference type="Proteomes" id="UP001373714">
    <property type="component" value="Unassembled WGS sequence"/>
</dbReference>
<dbReference type="Gene3D" id="3.30.710.10">
    <property type="entry name" value="Potassium Channel Kv1.1, Chain A"/>
    <property type="match status" value="1"/>
</dbReference>
<evidence type="ECO:0000313" key="3">
    <source>
        <dbReference type="Proteomes" id="UP001373714"/>
    </source>
</evidence>
<evidence type="ECO:0000313" key="2">
    <source>
        <dbReference type="EMBL" id="KAK6334473.1"/>
    </source>
</evidence>
<dbReference type="EMBL" id="JAVHNS010000015">
    <property type="protein sequence ID" value="KAK6334473.1"/>
    <property type="molecule type" value="Genomic_DNA"/>
</dbReference>
<reference evidence="2 3" key="1">
    <citation type="submission" date="2019-10" db="EMBL/GenBank/DDBJ databases">
        <authorList>
            <person name="Palmer J.M."/>
        </authorList>
    </citation>
    <scope>NUCLEOTIDE SEQUENCE [LARGE SCALE GENOMIC DNA]</scope>
    <source>
        <strain evidence="2 3">TWF730</strain>
    </source>
</reference>
<proteinExistence type="predicted"/>
<evidence type="ECO:0000259" key="1">
    <source>
        <dbReference type="Pfam" id="PF00651"/>
    </source>
</evidence>
<dbReference type="InterPro" id="IPR011333">
    <property type="entry name" value="SKP1/BTB/POZ_sf"/>
</dbReference>
<gene>
    <name evidence="2" type="ORF">TWF730_003687</name>
</gene>
<dbReference type="CDD" id="cd18186">
    <property type="entry name" value="BTB_POZ_ZBTB_KLHL-like"/>
    <property type="match status" value="1"/>
</dbReference>
<organism evidence="2 3">
    <name type="scientific">Orbilia blumenaviensis</name>
    <dbReference type="NCBI Taxonomy" id="1796055"/>
    <lineage>
        <taxon>Eukaryota</taxon>
        <taxon>Fungi</taxon>
        <taxon>Dikarya</taxon>
        <taxon>Ascomycota</taxon>
        <taxon>Pezizomycotina</taxon>
        <taxon>Orbiliomycetes</taxon>
        <taxon>Orbiliales</taxon>
        <taxon>Orbiliaceae</taxon>
        <taxon>Orbilia</taxon>
    </lineage>
</organism>
<dbReference type="Pfam" id="PF00651">
    <property type="entry name" value="BTB"/>
    <property type="match status" value="1"/>
</dbReference>
<sequence>MVLIAGASRSHIPCHRLILSEHSRSLALSCSDPNVTEICIPRWDPQILHYVLRYLYMGDLATLEFETLMCIYECAEDLGIDCLMQKVLYDAVLEEGRWEIVFRDKDKLVALLGKIFTLTAEEERGSYIYKALFRLLLSMMYQDELIKEEWFLNLLKEYHELGVELLKASFEGEHCSGITYCFKEGCNSVVGEWKKCKDCSSSDWDGDEW</sequence>